<evidence type="ECO:0000313" key="8">
    <source>
        <dbReference type="EMBL" id="NGZ77670.1"/>
    </source>
</evidence>
<comment type="caution">
    <text evidence="8">The sequence shown here is derived from an EMBL/GenBank/DDBJ whole genome shotgun (WGS) entry which is preliminary data.</text>
</comment>
<dbReference type="InterPro" id="IPR004446">
    <property type="entry name" value="Heptose_bisP_phosphatase"/>
</dbReference>
<evidence type="ECO:0000313" key="9">
    <source>
        <dbReference type="Proteomes" id="UP000800303"/>
    </source>
</evidence>
<keyword evidence="4" id="KW-0479">Metal-binding</keyword>
<keyword evidence="9" id="KW-1185">Reference proteome</keyword>
<name>A0ABX0FCD7_9BACL</name>
<dbReference type="PANTHER" id="PTHR42891:SF1">
    <property type="entry name" value="D-GLYCERO-BETA-D-MANNO-HEPTOSE-1,7-BISPHOSPHATE 7-PHOSPHATASE"/>
    <property type="match status" value="1"/>
</dbReference>
<evidence type="ECO:0000256" key="2">
    <source>
        <dbReference type="ARBA" id="ARBA00005628"/>
    </source>
</evidence>
<keyword evidence="5 8" id="KW-0378">Hydrolase</keyword>
<sequence length="195" mass="21327">MIIKAARSRAALEEVQAVFLDRDGTLGGNDQMILPGEFECFPSVPESIDALKAAGKRIFSFTNQPVIARGQAKLEEFERELTAFGFDGVYVCPHEHGEGCACRKPAVGMLEQAADEHDLDLRKCAVVGDRWTDMVAAKKAGCLGILVLTGAGRGELERYRGGDFSEEWRAAYPEHTAENLNEAIRWLLNAKGALT</sequence>
<dbReference type="RefSeq" id="WP_166278511.1">
    <property type="nucleotide sequence ID" value="NZ_JAAFGS010000010.1"/>
</dbReference>
<dbReference type="EMBL" id="JAAFGS010000010">
    <property type="protein sequence ID" value="NGZ77670.1"/>
    <property type="molecule type" value="Genomic_DNA"/>
</dbReference>
<keyword evidence="3" id="KW-0963">Cytoplasm</keyword>
<accession>A0ABX0FCD7</accession>
<dbReference type="GO" id="GO:0016787">
    <property type="term" value="F:hydrolase activity"/>
    <property type="evidence" value="ECO:0007669"/>
    <property type="project" value="UniProtKB-KW"/>
</dbReference>
<evidence type="ECO:0000256" key="6">
    <source>
        <dbReference type="ARBA" id="ARBA00023277"/>
    </source>
</evidence>
<evidence type="ECO:0000256" key="1">
    <source>
        <dbReference type="ARBA" id="ARBA00004496"/>
    </source>
</evidence>
<organism evidence="8 9">
    <name type="scientific">Saccharibacillus alkalitolerans</name>
    <dbReference type="NCBI Taxonomy" id="2705290"/>
    <lineage>
        <taxon>Bacteria</taxon>
        <taxon>Bacillati</taxon>
        <taxon>Bacillota</taxon>
        <taxon>Bacilli</taxon>
        <taxon>Bacillales</taxon>
        <taxon>Paenibacillaceae</taxon>
        <taxon>Saccharibacillus</taxon>
    </lineage>
</organism>
<dbReference type="InterPro" id="IPR006543">
    <property type="entry name" value="Histidinol-phos"/>
</dbReference>
<dbReference type="Gene3D" id="3.40.50.1000">
    <property type="entry name" value="HAD superfamily/HAD-like"/>
    <property type="match status" value="1"/>
</dbReference>
<dbReference type="NCBIfam" id="TIGR01662">
    <property type="entry name" value="HAD-SF-IIIA"/>
    <property type="match status" value="1"/>
</dbReference>
<comment type="subcellular location">
    <subcellularLocation>
        <location evidence="1">Cytoplasm</location>
    </subcellularLocation>
</comment>
<dbReference type="InterPro" id="IPR036412">
    <property type="entry name" value="HAD-like_sf"/>
</dbReference>
<dbReference type="NCBIfam" id="NF005264">
    <property type="entry name" value="PRK06769.1"/>
    <property type="match status" value="1"/>
</dbReference>
<comment type="similarity">
    <text evidence="2">Belongs to the GmhB family.</text>
</comment>
<dbReference type="PANTHER" id="PTHR42891">
    <property type="entry name" value="D-GLYCERO-BETA-D-MANNO-HEPTOSE-1,7-BISPHOSPHATE 7-PHOSPHATASE"/>
    <property type="match status" value="1"/>
</dbReference>
<dbReference type="InterPro" id="IPR023214">
    <property type="entry name" value="HAD_sf"/>
</dbReference>
<dbReference type="Pfam" id="PF13242">
    <property type="entry name" value="Hydrolase_like"/>
    <property type="match status" value="1"/>
</dbReference>
<dbReference type="SUPFAM" id="SSF56784">
    <property type="entry name" value="HAD-like"/>
    <property type="match status" value="1"/>
</dbReference>
<keyword evidence="6" id="KW-0119">Carbohydrate metabolism</keyword>
<proteinExistence type="inferred from homology"/>
<dbReference type="InterPro" id="IPR006549">
    <property type="entry name" value="HAD-SF_hydro_IIIA"/>
</dbReference>
<dbReference type="Proteomes" id="UP000800303">
    <property type="component" value="Unassembled WGS sequence"/>
</dbReference>
<protein>
    <recommendedName>
        <fullName evidence="7">D,D-heptose 1,7-bisphosphate phosphatase</fullName>
    </recommendedName>
</protein>
<dbReference type="NCBIfam" id="TIGR01656">
    <property type="entry name" value="Histidinol-ppas"/>
    <property type="match status" value="1"/>
</dbReference>
<evidence type="ECO:0000256" key="5">
    <source>
        <dbReference type="ARBA" id="ARBA00022801"/>
    </source>
</evidence>
<evidence type="ECO:0000256" key="7">
    <source>
        <dbReference type="ARBA" id="ARBA00031828"/>
    </source>
</evidence>
<evidence type="ECO:0000256" key="3">
    <source>
        <dbReference type="ARBA" id="ARBA00022490"/>
    </source>
</evidence>
<gene>
    <name evidence="8" type="ORF">GYN08_20465</name>
</gene>
<evidence type="ECO:0000256" key="4">
    <source>
        <dbReference type="ARBA" id="ARBA00022723"/>
    </source>
</evidence>
<reference evidence="8 9" key="1">
    <citation type="submission" date="2020-01" db="EMBL/GenBank/DDBJ databases">
        <title>Polyphasic characterisation and genomic insights into a novel alkali tolerant bacterium VR-M41.</title>
        <authorList>
            <person name="Vemuluri V.R."/>
        </authorList>
    </citation>
    <scope>NUCLEOTIDE SEQUENCE [LARGE SCALE GENOMIC DNA]</scope>
    <source>
        <strain evidence="8 9">VR-M41</strain>
    </source>
</reference>